<dbReference type="AlphaFoldDB" id="A0A1U9NMM4"/>
<accession>A0A1U9NMM4</accession>
<dbReference type="KEGG" id="alus:STSP2_02389"/>
<dbReference type="EMBL" id="CP019791">
    <property type="protein sequence ID" value="AQT69202.1"/>
    <property type="molecule type" value="Genomic_DNA"/>
</dbReference>
<organism evidence="1 2">
    <name type="scientific">Anaerohalosphaera lusitana</name>
    <dbReference type="NCBI Taxonomy" id="1936003"/>
    <lineage>
        <taxon>Bacteria</taxon>
        <taxon>Pseudomonadati</taxon>
        <taxon>Planctomycetota</taxon>
        <taxon>Phycisphaerae</taxon>
        <taxon>Sedimentisphaerales</taxon>
        <taxon>Anaerohalosphaeraceae</taxon>
        <taxon>Anaerohalosphaera</taxon>
    </lineage>
</organism>
<dbReference type="Proteomes" id="UP000189674">
    <property type="component" value="Chromosome"/>
</dbReference>
<keyword evidence="2" id="KW-1185">Reference proteome</keyword>
<protein>
    <submittedName>
        <fullName evidence="1">Uncharacterized protein</fullName>
    </submittedName>
</protein>
<proteinExistence type="predicted"/>
<evidence type="ECO:0000313" key="1">
    <source>
        <dbReference type="EMBL" id="AQT69202.1"/>
    </source>
</evidence>
<reference evidence="2" key="1">
    <citation type="submission" date="2017-02" db="EMBL/GenBank/DDBJ databases">
        <title>Comparative genomics and description of representatives of a novel lineage of planctomycetes thriving in anoxic sediments.</title>
        <authorList>
            <person name="Spring S."/>
            <person name="Bunk B."/>
            <person name="Sproer C."/>
        </authorList>
    </citation>
    <scope>NUCLEOTIDE SEQUENCE [LARGE SCALE GENOMIC DNA]</scope>
    <source>
        <strain evidence="2">ST-NAGAB-D1</strain>
    </source>
</reference>
<dbReference type="RefSeq" id="WP_146662796.1">
    <property type="nucleotide sequence ID" value="NZ_CP019791.1"/>
</dbReference>
<sequence>MAERLLSRKETAQRLSMSMRSFSRHRARLMALGLQAVQIGQYPKYREASVDRLIKKLAEG</sequence>
<evidence type="ECO:0000313" key="2">
    <source>
        <dbReference type="Proteomes" id="UP000189674"/>
    </source>
</evidence>
<dbReference type="STRING" id="1936003.STSP2_02389"/>
<gene>
    <name evidence="1" type="ORF">STSP2_02389</name>
</gene>
<name>A0A1U9NMM4_9BACT</name>